<organism evidence="2 3">
    <name type="scientific">Hevea brasiliensis</name>
    <name type="common">Para rubber tree</name>
    <name type="synonym">Siphonia brasiliensis</name>
    <dbReference type="NCBI Taxonomy" id="3981"/>
    <lineage>
        <taxon>Eukaryota</taxon>
        <taxon>Viridiplantae</taxon>
        <taxon>Streptophyta</taxon>
        <taxon>Embryophyta</taxon>
        <taxon>Tracheophyta</taxon>
        <taxon>Spermatophyta</taxon>
        <taxon>Magnoliopsida</taxon>
        <taxon>eudicotyledons</taxon>
        <taxon>Gunneridae</taxon>
        <taxon>Pentapetalae</taxon>
        <taxon>rosids</taxon>
        <taxon>fabids</taxon>
        <taxon>Malpighiales</taxon>
        <taxon>Euphorbiaceae</taxon>
        <taxon>Crotonoideae</taxon>
        <taxon>Micrandreae</taxon>
        <taxon>Hevea</taxon>
    </lineage>
</organism>
<protein>
    <recommendedName>
        <fullName evidence="1">RAP domain-containing protein</fullName>
    </recommendedName>
</protein>
<proteinExistence type="predicted"/>
<dbReference type="Pfam" id="PF08373">
    <property type="entry name" value="RAP"/>
    <property type="match status" value="1"/>
</dbReference>
<dbReference type="InterPro" id="IPR050870">
    <property type="entry name" value="FAST_kinase"/>
</dbReference>
<comment type="caution">
    <text evidence="2">The sequence shown here is derived from an EMBL/GenBank/DDBJ whole genome shotgun (WGS) entry which is preliminary data.</text>
</comment>
<dbReference type="SMART" id="SM00952">
    <property type="entry name" value="RAP"/>
    <property type="match status" value="1"/>
</dbReference>
<name>A0ABQ9N761_HEVBR</name>
<dbReference type="PANTHER" id="PTHR21228:SF40">
    <property type="entry name" value="LD45607P"/>
    <property type="match status" value="1"/>
</dbReference>
<keyword evidence="3" id="KW-1185">Reference proteome</keyword>
<dbReference type="InterPro" id="IPR013584">
    <property type="entry name" value="RAP"/>
</dbReference>
<dbReference type="PANTHER" id="PTHR21228">
    <property type="entry name" value="FAST LEU-RICH DOMAIN-CONTAINING"/>
    <property type="match status" value="1"/>
</dbReference>
<reference evidence="2" key="1">
    <citation type="journal article" date="2023" name="Plant Biotechnol. J.">
        <title>Chromosome-level wild Hevea brasiliensis genome provides new tools for genomic-assisted breeding and valuable loci to elevate rubber yield.</title>
        <authorList>
            <person name="Cheng H."/>
            <person name="Song X."/>
            <person name="Hu Y."/>
            <person name="Wu T."/>
            <person name="Yang Q."/>
            <person name="An Z."/>
            <person name="Feng S."/>
            <person name="Deng Z."/>
            <person name="Wu W."/>
            <person name="Zeng X."/>
            <person name="Tu M."/>
            <person name="Wang X."/>
            <person name="Huang H."/>
        </authorList>
    </citation>
    <scope>NUCLEOTIDE SEQUENCE</scope>
    <source>
        <strain evidence="2">MT/VB/25A 57/8</strain>
    </source>
</reference>
<accession>A0ABQ9N761</accession>
<dbReference type="EMBL" id="JARPOI010000002">
    <property type="protein sequence ID" value="KAJ9187178.1"/>
    <property type="molecule type" value="Genomic_DNA"/>
</dbReference>
<sequence>MDWCLRARKVACKSIEDRGLSQKMEYLINVKKKKKKRNKKNLVSKKMSMLVGSAMTVLPECSTQGISNISRALSKIDGELHYLSEMDRVVEVTSAKVAEFNSQNVANVAGAFALMYGDLDSEGILGPPILRFNRDQLGNLAWSHAVLGQLNQTFFSNIWKTLSHFEEQRISEQYREDMMFLEYPHLQLALGGDLEKKIASAGKTKRFNQKITSSFQNEVACLLVSTGLDWVIDKKIASENDGPRVPSGHTMLKRRYISAAGWKVVSLSYQEWGKLQGGFEQLDFLREILKVR</sequence>
<dbReference type="Proteomes" id="UP001174677">
    <property type="component" value="Chromosome 2"/>
</dbReference>
<evidence type="ECO:0000259" key="1">
    <source>
        <dbReference type="PROSITE" id="PS51286"/>
    </source>
</evidence>
<gene>
    <name evidence="2" type="ORF">P3X46_002664</name>
</gene>
<dbReference type="PROSITE" id="PS51286">
    <property type="entry name" value="RAP"/>
    <property type="match status" value="1"/>
</dbReference>
<evidence type="ECO:0000313" key="2">
    <source>
        <dbReference type="EMBL" id="KAJ9187178.1"/>
    </source>
</evidence>
<evidence type="ECO:0000313" key="3">
    <source>
        <dbReference type="Proteomes" id="UP001174677"/>
    </source>
</evidence>
<feature type="domain" description="RAP" evidence="1">
    <location>
        <begin position="236"/>
        <end position="287"/>
    </location>
</feature>